<feature type="domain" description="Coenzyme Q-binding protein COQ10 START" evidence="1">
    <location>
        <begin position="4"/>
        <end position="86"/>
    </location>
</feature>
<dbReference type="Pfam" id="PF03364">
    <property type="entry name" value="Polyketide_cyc"/>
    <property type="match status" value="1"/>
</dbReference>
<sequence>MAQYVKVGGQEREFDAAITERLPDKRVAWESTNGPTHAGVVAFHRLNSDETRVTVQLDWQPDGVAEKIGSAVSADDRRVKADLKRFKTFMEGRGTETGAWRGHVGRP</sequence>
<keyword evidence="3" id="KW-1185">Reference proteome</keyword>
<name>A0A0S4QLM0_9ACTN</name>
<gene>
    <name evidence="2" type="ORF">Ga0074812_10796</name>
</gene>
<dbReference type="Proteomes" id="UP000198802">
    <property type="component" value="Unassembled WGS sequence"/>
</dbReference>
<dbReference type="InterPro" id="IPR005031">
    <property type="entry name" value="COQ10_START"/>
</dbReference>
<organism evidence="2 3">
    <name type="scientific">Parafrankia irregularis</name>
    <dbReference type="NCBI Taxonomy" id="795642"/>
    <lineage>
        <taxon>Bacteria</taxon>
        <taxon>Bacillati</taxon>
        <taxon>Actinomycetota</taxon>
        <taxon>Actinomycetes</taxon>
        <taxon>Frankiales</taxon>
        <taxon>Frankiaceae</taxon>
        <taxon>Parafrankia</taxon>
    </lineage>
</organism>
<evidence type="ECO:0000313" key="3">
    <source>
        <dbReference type="Proteomes" id="UP000198802"/>
    </source>
</evidence>
<dbReference type="AlphaFoldDB" id="A0A0S4QLM0"/>
<evidence type="ECO:0000259" key="1">
    <source>
        <dbReference type="Pfam" id="PF03364"/>
    </source>
</evidence>
<dbReference type="InterPro" id="IPR023393">
    <property type="entry name" value="START-like_dom_sf"/>
</dbReference>
<evidence type="ECO:0000313" key="2">
    <source>
        <dbReference type="EMBL" id="CUU56212.1"/>
    </source>
</evidence>
<accession>A0A0S4QLM0</accession>
<dbReference type="Gene3D" id="3.30.530.20">
    <property type="match status" value="1"/>
</dbReference>
<dbReference type="EMBL" id="FAOZ01000007">
    <property type="protein sequence ID" value="CUU56212.1"/>
    <property type="molecule type" value="Genomic_DNA"/>
</dbReference>
<dbReference type="InterPro" id="IPR047137">
    <property type="entry name" value="ORF3"/>
</dbReference>
<dbReference type="PANTHER" id="PTHR33824">
    <property type="entry name" value="POLYKETIDE CYCLASE/DEHYDRASE AND LIPID TRANSPORT SUPERFAMILY PROTEIN"/>
    <property type="match status" value="1"/>
</dbReference>
<dbReference type="PANTHER" id="PTHR33824:SF7">
    <property type="entry name" value="POLYKETIDE CYCLASE_DEHYDRASE AND LIPID TRANSPORT SUPERFAMILY PROTEIN"/>
    <property type="match status" value="1"/>
</dbReference>
<proteinExistence type="predicted"/>
<dbReference type="SUPFAM" id="SSF55961">
    <property type="entry name" value="Bet v1-like"/>
    <property type="match status" value="1"/>
</dbReference>
<protein>
    <submittedName>
        <fullName evidence="2">Polyketide cyclase / dehydrase and lipid transport</fullName>
    </submittedName>
</protein>
<reference evidence="3" key="1">
    <citation type="submission" date="2015-11" db="EMBL/GenBank/DDBJ databases">
        <authorList>
            <person name="Varghese N."/>
        </authorList>
    </citation>
    <scope>NUCLEOTIDE SEQUENCE [LARGE SCALE GENOMIC DNA]</scope>
    <source>
        <strain evidence="3">DSM 45899</strain>
    </source>
</reference>